<reference evidence="3" key="1">
    <citation type="journal article" date="2015" name="BMC Genomics">
        <title>Draft genome of a commonly misdiagnosed multidrug resistant pathogen Candida auris.</title>
        <authorList>
            <person name="Chatterjee S."/>
            <person name="Alampalli S.V."/>
            <person name="Nageshan R.K."/>
            <person name="Chettiar S.T."/>
            <person name="Joshi S."/>
            <person name="Tatu U.S."/>
        </authorList>
    </citation>
    <scope>NUCLEOTIDE SEQUENCE [LARGE SCALE GENOMIC DNA]</scope>
    <source>
        <strain evidence="3">6684</strain>
    </source>
</reference>
<sequence>MISETLYIAGHFIQILSYGLIAERVSRKGSVLGLSCDFVAYSFLWLTASCIYGASYLISSKLAAQYSKRYPLYTSYYTSPIVVLLDLVGSIVTFYLAWQTFKKFKGSRRHHEALSLPFYFFLSLLGCGLLVLVWYYLHGWATLNELDIANYFYVISYFGAIFRLIPQCSTNWYFLRFHVLHRHYLLVQTLSTFFLTASLLHYKVNNQEWYELPTNILSSETLLVTWVCLAILLYQLQIYKGGKKILPQ</sequence>
<keyword evidence="1" id="KW-0812">Transmembrane</keyword>
<feature type="transmembrane region" description="Helical" evidence="1">
    <location>
        <begin position="148"/>
        <end position="165"/>
    </location>
</feature>
<dbReference type="VEuPathDB" id="FungiDB:QG37_02571"/>
<evidence type="ECO:0000313" key="2">
    <source>
        <dbReference type="EMBL" id="KNE00538.1"/>
    </source>
</evidence>
<dbReference type="EMBL" id="LGST01000018">
    <property type="protein sequence ID" value="KNE00538.1"/>
    <property type="molecule type" value="Genomic_DNA"/>
</dbReference>
<organism evidence="2 3">
    <name type="scientific">Candidozyma auris</name>
    <name type="common">Yeast</name>
    <name type="synonym">Candida auris</name>
    <dbReference type="NCBI Taxonomy" id="498019"/>
    <lineage>
        <taxon>Eukaryota</taxon>
        <taxon>Fungi</taxon>
        <taxon>Dikarya</taxon>
        <taxon>Ascomycota</taxon>
        <taxon>Saccharomycotina</taxon>
        <taxon>Pichiomycetes</taxon>
        <taxon>Metschnikowiaceae</taxon>
        <taxon>Candidozyma</taxon>
    </lineage>
</organism>
<keyword evidence="1" id="KW-0472">Membrane</keyword>
<feature type="transmembrane region" description="Helical" evidence="1">
    <location>
        <begin position="38"/>
        <end position="58"/>
    </location>
</feature>
<feature type="transmembrane region" description="Helical" evidence="1">
    <location>
        <begin position="185"/>
        <end position="204"/>
    </location>
</feature>
<keyword evidence="1" id="KW-1133">Transmembrane helix</keyword>
<dbReference type="Proteomes" id="UP000037122">
    <property type="component" value="Unassembled WGS sequence"/>
</dbReference>
<feature type="transmembrane region" description="Helical" evidence="1">
    <location>
        <begin position="216"/>
        <end position="234"/>
    </location>
</feature>
<proteinExistence type="predicted"/>
<evidence type="ECO:0000256" key="1">
    <source>
        <dbReference type="SAM" id="Phobius"/>
    </source>
</evidence>
<protein>
    <submittedName>
        <fullName evidence="2">Uncharacterized protein</fullName>
    </submittedName>
</protein>
<dbReference type="VEuPathDB" id="FungiDB:B9J08_000224"/>
<name>A0A0L0P2E1_CANAR</name>
<comment type="caution">
    <text evidence="2">The sequence shown here is derived from an EMBL/GenBank/DDBJ whole genome shotgun (WGS) entry which is preliminary data.</text>
</comment>
<gene>
    <name evidence="2" type="ORF">QG37_02571</name>
</gene>
<feature type="transmembrane region" description="Helical" evidence="1">
    <location>
        <begin position="118"/>
        <end position="136"/>
    </location>
</feature>
<dbReference type="AlphaFoldDB" id="A0A0L0P2E1"/>
<feature type="transmembrane region" description="Helical" evidence="1">
    <location>
        <begin position="78"/>
        <end position="98"/>
    </location>
</feature>
<feature type="transmembrane region" description="Helical" evidence="1">
    <location>
        <begin position="6"/>
        <end position="26"/>
    </location>
</feature>
<evidence type="ECO:0000313" key="3">
    <source>
        <dbReference type="Proteomes" id="UP000037122"/>
    </source>
</evidence>
<accession>A0A0L0P2E1</accession>